<dbReference type="PROSITE" id="PS50932">
    <property type="entry name" value="HTH_LACI_2"/>
    <property type="match status" value="1"/>
</dbReference>
<dbReference type="GO" id="GO:0003700">
    <property type="term" value="F:DNA-binding transcription factor activity"/>
    <property type="evidence" value="ECO:0007669"/>
    <property type="project" value="TreeGrafter"/>
</dbReference>
<dbReference type="GO" id="GO:0000976">
    <property type="term" value="F:transcription cis-regulatory region binding"/>
    <property type="evidence" value="ECO:0007669"/>
    <property type="project" value="TreeGrafter"/>
</dbReference>
<proteinExistence type="predicted"/>
<organism evidence="5 6">
    <name type="scientific">Pontiella desulfatans</name>
    <dbReference type="NCBI Taxonomy" id="2750659"/>
    <lineage>
        <taxon>Bacteria</taxon>
        <taxon>Pseudomonadati</taxon>
        <taxon>Kiritimatiellota</taxon>
        <taxon>Kiritimatiellia</taxon>
        <taxon>Kiritimatiellales</taxon>
        <taxon>Pontiellaceae</taxon>
        <taxon>Pontiella</taxon>
    </lineage>
</organism>
<evidence type="ECO:0000256" key="2">
    <source>
        <dbReference type="ARBA" id="ARBA00023125"/>
    </source>
</evidence>
<reference evidence="5 6" key="1">
    <citation type="submission" date="2019-04" db="EMBL/GenBank/DDBJ databases">
        <authorList>
            <person name="Van Vliet M D."/>
        </authorList>
    </citation>
    <scope>NUCLEOTIDE SEQUENCE [LARGE SCALE GENOMIC DNA]</scope>
    <source>
        <strain evidence="5 6">F1</strain>
    </source>
</reference>
<dbReference type="Pfam" id="PF13377">
    <property type="entry name" value="Peripla_BP_3"/>
    <property type="match status" value="1"/>
</dbReference>
<evidence type="ECO:0000256" key="1">
    <source>
        <dbReference type="ARBA" id="ARBA00023015"/>
    </source>
</evidence>
<accession>A0A6C2UBI7</accession>
<evidence type="ECO:0000259" key="4">
    <source>
        <dbReference type="PROSITE" id="PS50932"/>
    </source>
</evidence>
<dbReference type="InterPro" id="IPR000843">
    <property type="entry name" value="HTH_LacI"/>
</dbReference>
<dbReference type="Pfam" id="PF00356">
    <property type="entry name" value="LacI"/>
    <property type="match status" value="1"/>
</dbReference>
<dbReference type="InterPro" id="IPR046335">
    <property type="entry name" value="LacI/GalR-like_sensor"/>
</dbReference>
<evidence type="ECO:0000313" key="6">
    <source>
        <dbReference type="Proteomes" id="UP000366872"/>
    </source>
</evidence>
<keyword evidence="2" id="KW-0238">DNA-binding</keyword>
<dbReference type="RefSeq" id="WP_136082922.1">
    <property type="nucleotide sequence ID" value="NZ_CAAHFG010000004.1"/>
</dbReference>
<dbReference type="EMBL" id="CAAHFG010000004">
    <property type="protein sequence ID" value="VGO17450.1"/>
    <property type="molecule type" value="Genomic_DNA"/>
</dbReference>
<dbReference type="Gene3D" id="1.10.260.40">
    <property type="entry name" value="lambda repressor-like DNA-binding domains"/>
    <property type="match status" value="1"/>
</dbReference>
<dbReference type="InterPro" id="IPR028082">
    <property type="entry name" value="Peripla_BP_I"/>
</dbReference>
<dbReference type="InterPro" id="IPR010982">
    <property type="entry name" value="Lambda_DNA-bd_dom_sf"/>
</dbReference>
<dbReference type="Gene3D" id="3.40.50.2300">
    <property type="match status" value="2"/>
</dbReference>
<dbReference type="SMART" id="SM00354">
    <property type="entry name" value="HTH_LACI"/>
    <property type="match status" value="1"/>
</dbReference>
<dbReference type="CDD" id="cd01392">
    <property type="entry name" value="HTH_LacI"/>
    <property type="match status" value="1"/>
</dbReference>
<evidence type="ECO:0000313" key="5">
    <source>
        <dbReference type="EMBL" id="VGO17450.1"/>
    </source>
</evidence>
<evidence type="ECO:0000256" key="3">
    <source>
        <dbReference type="ARBA" id="ARBA00023163"/>
    </source>
</evidence>
<keyword evidence="1" id="KW-0805">Transcription regulation</keyword>
<dbReference type="Proteomes" id="UP000366872">
    <property type="component" value="Unassembled WGS sequence"/>
</dbReference>
<keyword evidence="3" id="KW-0804">Transcription</keyword>
<name>A0A6C2UBI7_PONDE</name>
<dbReference type="SUPFAM" id="SSF47413">
    <property type="entry name" value="lambda repressor-like DNA-binding domains"/>
    <property type="match status" value="1"/>
</dbReference>
<feature type="domain" description="HTH lacI-type" evidence="4">
    <location>
        <begin position="5"/>
        <end position="60"/>
    </location>
</feature>
<sequence>MKKQITIRDIAEKTGFSFQTVSRVLNGKAHLHKAATVRKIEKVASEMGYVQNLFAKGMQSGKTYSVGLIIDPFVDSFTEEIFRGAHDELMKRNFLPILLMHNQDGQDEQLVQRLAERRVEGLIIRPYVERMDEVSAAVEQHQMPVVSVDYALTSEKKFDFVGTADEHGGQLAAEHLLELGHRRMACLFTDTESLQLRKRGFEYAVSRVEGTAMVGLEGWNFSDDEPNQRKIMELLQRADAPTAIFAGGDYMLPSIYKAVHALGITIPDDVSVVGFGDEEFSEYLIPPATTLHQDAYEIGVQAAQLVIDRIENKDRQVPVRQLRFEPHLLTRESTARPKD</sequence>
<dbReference type="PANTHER" id="PTHR30146">
    <property type="entry name" value="LACI-RELATED TRANSCRIPTIONAL REPRESSOR"/>
    <property type="match status" value="1"/>
</dbReference>
<dbReference type="AlphaFoldDB" id="A0A6C2UBI7"/>
<keyword evidence="6" id="KW-1185">Reference proteome</keyword>
<gene>
    <name evidence="5" type="primary">rbsR_3</name>
    <name evidence="5" type="ORF">PDESU_06046</name>
</gene>
<protein>
    <submittedName>
        <fullName evidence="5">Ribose operon repressor</fullName>
    </submittedName>
</protein>
<dbReference type="PANTHER" id="PTHR30146:SF154">
    <property type="entry name" value="TRANSCRIPTION REGULATOR, MEMBER OF GALR FAMILY"/>
    <property type="match status" value="1"/>
</dbReference>
<dbReference type="SUPFAM" id="SSF53822">
    <property type="entry name" value="Periplasmic binding protein-like I"/>
    <property type="match status" value="1"/>
</dbReference>